<accession>A0A1E5V504</accession>
<feature type="signal peptide" evidence="1">
    <location>
        <begin position="1"/>
        <end position="26"/>
    </location>
</feature>
<dbReference type="AlphaFoldDB" id="A0A1E5V504"/>
<dbReference type="Proteomes" id="UP000095767">
    <property type="component" value="Unassembled WGS sequence"/>
</dbReference>
<evidence type="ECO:0000313" key="2">
    <source>
        <dbReference type="EMBL" id="OEL20240.1"/>
    </source>
</evidence>
<reference evidence="2 3" key="1">
    <citation type="submission" date="2016-09" db="EMBL/GenBank/DDBJ databases">
        <title>The draft genome of Dichanthelium oligosanthes: A C3 panicoid grass species.</title>
        <authorList>
            <person name="Studer A.J."/>
            <person name="Schnable J.C."/>
            <person name="Brutnell T.P."/>
        </authorList>
    </citation>
    <scope>NUCLEOTIDE SEQUENCE [LARGE SCALE GENOMIC DNA]</scope>
    <source>
        <strain evidence="3">cv. Kellogg 1175</strain>
        <tissue evidence="2">Leaf</tissue>
    </source>
</reference>
<protein>
    <submittedName>
        <fullName evidence="2">Uncharacterized protein</fullName>
    </submittedName>
</protein>
<organism evidence="2 3">
    <name type="scientific">Dichanthelium oligosanthes</name>
    <dbReference type="NCBI Taxonomy" id="888268"/>
    <lineage>
        <taxon>Eukaryota</taxon>
        <taxon>Viridiplantae</taxon>
        <taxon>Streptophyta</taxon>
        <taxon>Embryophyta</taxon>
        <taxon>Tracheophyta</taxon>
        <taxon>Spermatophyta</taxon>
        <taxon>Magnoliopsida</taxon>
        <taxon>Liliopsida</taxon>
        <taxon>Poales</taxon>
        <taxon>Poaceae</taxon>
        <taxon>PACMAD clade</taxon>
        <taxon>Panicoideae</taxon>
        <taxon>Panicodae</taxon>
        <taxon>Paniceae</taxon>
        <taxon>Dichantheliinae</taxon>
        <taxon>Dichanthelium</taxon>
    </lineage>
</organism>
<dbReference type="EMBL" id="LWDX02051364">
    <property type="protein sequence ID" value="OEL20240.1"/>
    <property type="molecule type" value="Genomic_DNA"/>
</dbReference>
<keyword evidence="3" id="KW-1185">Reference proteome</keyword>
<evidence type="ECO:0000313" key="3">
    <source>
        <dbReference type="Proteomes" id="UP000095767"/>
    </source>
</evidence>
<evidence type="ECO:0000256" key="1">
    <source>
        <dbReference type="SAM" id="SignalP"/>
    </source>
</evidence>
<comment type="caution">
    <text evidence="2">The sequence shown here is derived from an EMBL/GenBank/DDBJ whole genome shotgun (WGS) entry which is preliminary data.</text>
</comment>
<keyword evidence="1" id="KW-0732">Signal</keyword>
<sequence>MVSGAAGLKAAAAVAVFAVLVMSSQGHHPKRWPLCSDCQSQCSTNCSATVAAECSSDCSPPQASCDSCKSQVLQGCCQDFCKSSSGTGSNSCCPNDCIGGSCVTCSCDNCTTTVQNNCAPACNLHEDDQLRCQACRNGAAQQCFPSCLSACNDHCVKKDC</sequence>
<proteinExistence type="predicted"/>
<feature type="chain" id="PRO_5009187795" evidence="1">
    <location>
        <begin position="27"/>
        <end position="160"/>
    </location>
</feature>
<dbReference type="OrthoDB" id="681363at2759"/>
<name>A0A1E5V504_9POAL</name>
<gene>
    <name evidence="2" type="ORF">BAE44_0018741</name>
</gene>